<feature type="domain" description="ABC transmembrane type-1" evidence="11">
    <location>
        <begin position="89"/>
        <end position="291"/>
    </location>
</feature>
<keyword evidence="4" id="KW-0500">Molybdenum</keyword>
<evidence type="ECO:0000256" key="4">
    <source>
        <dbReference type="ARBA" id="ARBA00022505"/>
    </source>
</evidence>
<dbReference type="Proteomes" id="UP000318065">
    <property type="component" value="Chromosome"/>
</dbReference>
<comment type="subunit">
    <text evidence="2">The complex is composed of two ATP-binding proteins (CysA), two transmembrane proteins (CysT and CysW) and a solute-binding protein (CysP).</text>
</comment>
<name>A0A510HIZ8_9ACTN</name>
<dbReference type="PANTHER" id="PTHR30406">
    <property type="entry name" value="SULFATE TRANSPORT SYSTEM PERMEASE PROTEIN"/>
    <property type="match status" value="1"/>
</dbReference>
<keyword evidence="5 10" id="KW-0812">Transmembrane</keyword>
<gene>
    <name evidence="12" type="ORF">RxyAA322_18160</name>
</gene>
<keyword evidence="8 10" id="KW-0472">Membrane</keyword>
<dbReference type="GO" id="GO:0015098">
    <property type="term" value="F:molybdate ion transmembrane transporter activity"/>
    <property type="evidence" value="ECO:0007669"/>
    <property type="project" value="InterPro"/>
</dbReference>
<organism evidence="12 13">
    <name type="scientific">Rubrobacter xylanophilus</name>
    <dbReference type="NCBI Taxonomy" id="49319"/>
    <lineage>
        <taxon>Bacteria</taxon>
        <taxon>Bacillati</taxon>
        <taxon>Actinomycetota</taxon>
        <taxon>Rubrobacteria</taxon>
        <taxon>Rubrobacterales</taxon>
        <taxon>Rubrobacteraceae</taxon>
        <taxon>Rubrobacter</taxon>
    </lineage>
</organism>
<feature type="transmembrane region" description="Helical" evidence="10">
    <location>
        <begin position="91"/>
        <end position="115"/>
    </location>
</feature>
<feature type="transmembrane region" description="Helical" evidence="10">
    <location>
        <begin position="272"/>
        <end position="294"/>
    </location>
</feature>
<feature type="transmembrane region" description="Helical" evidence="10">
    <location>
        <begin position="160"/>
        <end position="179"/>
    </location>
</feature>
<dbReference type="PROSITE" id="PS50928">
    <property type="entry name" value="ABC_TM1"/>
    <property type="match status" value="1"/>
</dbReference>
<dbReference type="Pfam" id="PF00528">
    <property type="entry name" value="BPD_transp_1"/>
    <property type="match status" value="1"/>
</dbReference>
<keyword evidence="6 10" id="KW-1133">Transmembrane helix</keyword>
<protein>
    <submittedName>
        <fullName evidence="12">Molybdenum ABC transporter permease</fullName>
    </submittedName>
</protein>
<feature type="transmembrane region" description="Helical" evidence="10">
    <location>
        <begin position="213"/>
        <end position="235"/>
    </location>
</feature>
<comment type="subcellular location">
    <subcellularLocation>
        <location evidence="10">Cell membrane</location>
        <topology evidence="10">Multi-pass membrane protein</topology>
    </subcellularLocation>
    <subcellularLocation>
        <location evidence="1">Membrane</location>
        <topology evidence="1">Multi-pass membrane protein</topology>
    </subcellularLocation>
</comment>
<dbReference type="NCBIfam" id="TIGR01581">
    <property type="entry name" value="Mo_ABC_porter"/>
    <property type="match status" value="1"/>
</dbReference>
<dbReference type="Gene3D" id="1.10.3720.10">
    <property type="entry name" value="MetI-like"/>
    <property type="match status" value="1"/>
</dbReference>
<reference evidence="12" key="1">
    <citation type="journal article" date="2019" name="Microbiol. Resour. Announc.">
        <title>Complete Genome Sequence of Rubrobacter xylanophilus Strain AA3-22, Isolated from Arima Onsen in Japan.</title>
        <authorList>
            <person name="Tomariguchi N."/>
            <person name="Miyazaki K."/>
        </authorList>
    </citation>
    <scope>NUCLEOTIDE SEQUENCE [LARGE SCALE GENOMIC DNA]</scope>
    <source>
        <strain evidence="12">AA3-22</strain>
    </source>
</reference>
<dbReference type="AlphaFoldDB" id="A0A510HIZ8"/>
<dbReference type="PANTHER" id="PTHR30406:SF8">
    <property type="entry name" value="SULFATE TRANSPORT SYSTEM PERMEASE PROTEIN CYST"/>
    <property type="match status" value="1"/>
</dbReference>
<comment type="function">
    <text evidence="9">Part of the ABC transporter complex CysAWTP (TC 3.A.1.6.1) involved in sulfate/thiosulfate import. Probably responsible for the translocation of the substrate across the membrane.</text>
</comment>
<feature type="transmembrane region" description="Helical" evidence="10">
    <location>
        <begin position="46"/>
        <end position="71"/>
    </location>
</feature>
<dbReference type="InterPro" id="IPR005667">
    <property type="entry name" value="Sulph_transpt2"/>
</dbReference>
<evidence type="ECO:0000256" key="8">
    <source>
        <dbReference type="ARBA" id="ARBA00023136"/>
    </source>
</evidence>
<evidence type="ECO:0000256" key="7">
    <source>
        <dbReference type="ARBA" id="ARBA00023032"/>
    </source>
</evidence>
<dbReference type="InterPro" id="IPR006469">
    <property type="entry name" value="NifC_ABC_porter"/>
</dbReference>
<evidence type="ECO:0000313" key="13">
    <source>
        <dbReference type="Proteomes" id="UP000318065"/>
    </source>
</evidence>
<proteinExistence type="inferred from homology"/>
<evidence type="ECO:0000256" key="6">
    <source>
        <dbReference type="ARBA" id="ARBA00022989"/>
    </source>
</evidence>
<comment type="similarity">
    <text evidence="10">Belongs to the binding-protein-dependent transport system permease family.</text>
</comment>
<keyword evidence="3 10" id="KW-0813">Transport</keyword>
<dbReference type="SUPFAM" id="SSF161098">
    <property type="entry name" value="MetI-like"/>
    <property type="match status" value="1"/>
</dbReference>
<evidence type="ECO:0000256" key="10">
    <source>
        <dbReference type="RuleBase" id="RU363032"/>
    </source>
</evidence>
<keyword evidence="13" id="KW-1185">Reference proteome</keyword>
<evidence type="ECO:0000259" key="11">
    <source>
        <dbReference type="PROSITE" id="PS50928"/>
    </source>
</evidence>
<evidence type="ECO:0000256" key="9">
    <source>
        <dbReference type="ARBA" id="ARBA00025323"/>
    </source>
</evidence>
<dbReference type="InterPro" id="IPR011867">
    <property type="entry name" value="ModB_ABC"/>
</dbReference>
<evidence type="ECO:0000256" key="2">
    <source>
        <dbReference type="ARBA" id="ARBA00011779"/>
    </source>
</evidence>
<evidence type="ECO:0000256" key="1">
    <source>
        <dbReference type="ARBA" id="ARBA00004141"/>
    </source>
</evidence>
<sequence>MNRPVSGEGLARALPATIPGLSGRERVGQKAKSPARSGRFVREGPVGVGAVALALLIGFIALPLASLVIWTVSEESWEAMTHPAALDALRLSAFTTATTMGIILLVGTPAAYVLARCEFPGKRLVDTLVDIPAVLPPSAAGIALLLAFGRAGLLGEHLSALGINVSFSTAAVILAELFVASHFYVRQASVGFAQVDRSVEESAMVDGARRITVFMRVTVPLAFPALLAGAVTAWARALGEFGGTIIFAGNFRGITQTIPLAIFSELERDFDAAVALSVLVLAFAFAVILTTRFLTRRATEFER</sequence>
<evidence type="ECO:0000256" key="3">
    <source>
        <dbReference type="ARBA" id="ARBA00022448"/>
    </source>
</evidence>
<evidence type="ECO:0000313" key="12">
    <source>
        <dbReference type="EMBL" id="BBL79962.1"/>
    </source>
</evidence>
<evidence type="ECO:0000256" key="5">
    <source>
        <dbReference type="ARBA" id="ARBA00022692"/>
    </source>
</evidence>
<keyword evidence="7" id="KW-0764">Sulfate transport</keyword>
<dbReference type="EMBL" id="AP019791">
    <property type="protein sequence ID" value="BBL79962.1"/>
    <property type="molecule type" value="Genomic_DNA"/>
</dbReference>
<dbReference type="InterPro" id="IPR035906">
    <property type="entry name" value="MetI-like_sf"/>
</dbReference>
<dbReference type="InterPro" id="IPR000515">
    <property type="entry name" value="MetI-like"/>
</dbReference>
<feature type="transmembrane region" description="Helical" evidence="10">
    <location>
        <begin position="127"/>
        <end position="148"/>
    </location>
</feature>
<accession>A0A510HIZ8</accession>
<dbReference type="NCBIfam" id="TIGR02141">
    <property type="entry name" value="modB_ABC"/>
    <property type="match status" value="1"/>
</dbReference>
<dbReference type="CDD" id="cd06261">
    <property type="entry name" value="TM_PBP2"/>
    <property type="match status" value="1"/>
</dbReference>
<dbReference type="GO" id="GO:0015419">
    <property type="term" value="F:ABC-type sulfate transporter activity"/>
    <property type="evidence" value="ECO:0007669"/>
    <property type="project" value="InterPro"/>
</dbReference>
<dbReference type="GO" id="GO:0005886">
    <property type="term" value="C:plasma membrane"/>
    <property type="evidence" value="ECO:0007669"/>
    <property type="project" value="UniProtKB-SubCell"/>
</dbReference>